<evidence type="ECO:0000256" key="1">
    <source>
        <dbReference type="ARBA" id="ARBA00004651"/>
    </source>
</evidence>
<name>A0ABQ4M0Z3_9BACL</name>
<dbReference type="InterPro" id="IPR050250">
    <property type="entry name" value="Macrolide_Exporter_MacB"/>
</dbReference>
<evidence type="ECO:0000313" key="10">
    <source>
        <dbReference type="EMBL" id="GIO69083.1"/>
    </source>
</evidence>
<comment type="caution">
    <text evidence="10">The sequence shown here is derived from an EMBL/GenBank/DDBJ whole genome shotgun (WGS) entry which is preliminary data.</text>
</comment>
<accession>A0ABQ4M0Z3</accession>
<organism evidence="10 11">
    <name type="scientific">Paenibacillus cookii</name>
    <dbReference type="NCBI Taxonomy" id="157839"/>
    <lineage>
        <taxon>Bacteria</taxon>
        <taxon>Bacillati</taxon>
        <taxon>Bacillota</taxon>
        <taxon>Bacilli</taxon>
        <taxon>Bacillales</taxon>
        <taxon>Paenibacillaceae</taxon>
        <taxon>Paenibacillus</taxon>
    </lineage>
</organism>
<evidence type="ECO:0000256" key="6">
    <source>
        <dbReference type="ARBA" id="ARBA00038076"/>
    </source>
</evidence>
<dbReference type="PANTHER" id="PTHR30572">
    <property type="entry name" value="MEMBRANE COMPONENT OF TRANSPORTER-RELATED"/>
    <property type="match status" value="1"/>
</dbReference>
<keyword evidence="5 7" id="KW-0472">Membrane</keyword>
<gene>
    <name evidence="10" type="ORF">J21TS3_39040</name>
</gene>
<evidence type="ECO:0000256" key="2">
    <source>
        <dbReference type="ARBA" id="ARBA00022475"/>
    </source>
</evidence>
<dbReference type="Pfam" id="PF02687">
    <property type="entry name" value="FtsX"/>
    <property type="match status" value="1"/>
</dbReference>
<feature type="domain" description="ABC3 transporter permease C-terminal" evidence="8">
    <location>
        <begin position="284"/>
        <end position="396"/>
    </location>
</feature>
<keyword evidence="4 7" id="KW-1133">Transmembrane helix</keyword>
<dbReference type="PANTHER" id="PTHR30572:SF4">
    <property type="entry name" value="ABC TRANSPORTER PERMEASE YTRF"/>
    <property type="match status" value="1"/>
</dbReference>
<keyword evidence="2" id="KW-1003">Cell membrane</keyword>
<evidence type="ECO:0000256" key="7">
    <source>
        <dbReference type="SAM" id="Phobius"/>
    </source>
</evidence>
<protein>
    <submittedName>
        <fullName evidence="10">Multidrug ABC transporter substrate-binding protein</fullName>
    </submittedName>
</protein>
<feature type="transmembrane region" description="Helical" evidence="7">
    <location>
        <begin position="21"/>
        <end position="42"/>
    </location>
</feature>
<sequence>MNVTEIVRVSIASLTANKLRSLLTMLGIIIGVGAVIAIVAIGKGSAASVEKEINSMGSNLIIVYSYVPDVGENGTNSYEANPMTLEDVQRIEKLRTVAGVAPKGASASAKAARGHRNFDIQVEGTLNRFDKVFRFKFAQGRSFTQHEMEHGMNVVILESEAANRLFSGDQGNIVGQTIQINRIPYTVIGVLEKMEGFTTQNDQLYIPITTMKNRFGAKRIDSVFISATTPELIDKASADIGESLRIQHNLKPSDARNFRIETQKEYLESAQGVNRIMTNLLQGVAAISLFIGGVGIMNIMIVSVTERTREIGIRKAIGAGRGHIMTQFLTEAVILSMLGGATGILFGIGAAVLLEKFASLPIVISLPPILLSFLSAVGIGILFGVYPAYKASRLKPIDALSYELNFRTLKISVKP</sequence>
<dbReference type="Proteomes" id="UP000680638">
    <property type="component" value="Unassembled WGS sequence"/>
</dbReference>
<evidence type="ECO:0000313" key="11">
    <source>
        <dbReference type="Proteomes" id="UP000680638"/>
    </source>
</evidence>
<keyword evidence="11" id="KW-1185">Reference proteome</keyword>
<evidence type="ECO:0000259" key="8">
    <source>
        <dbReference type="Pfam" id="PF02687"/>
    </source>
</evidence>
<dbReference type="EMBL" id="BORW01000025">
    <property type="protein sequence ID" value="GIO69083.1"/>
    <property type="molecule type" value="Genomic_DNA"/>
</dbReference>
<dbReference type="Pfam" id="PF12704">
    <property type="entry name" value="MacB_PCD"/>
    <property type="match status" value="1"/>
</dbReference>
<evidence type="ECO:0000256" key="4">
    <source>
        <dbReference type="ARBA" id="ARBA00022989"/>
    </source>
</evidence>
<feature type="transmembrane region" description="Helical" evidence="7">
    <location>
        <begin position="360"/>
        <end position="386"/>
    </location>
</feature>
<comment type="similarity">
    <text evidence="6">Belongs to the ABC-4 integral membrane protein family.</text>
</comment>
<dbReference type="InterPro" id="IPR003838">
    <property type="entry name" value="ABC3_permease_C"/>
</dbReference>
<feature type="transmembrane region" description="Helical" evidence="7">
    <location>
        <begin position="332"/>
        <end position="354"/>
    </location>
</feature>
<dbReference type="RefSeq" id="WP_212951732.1">
    <property type="nucleotide sequence ID" value="NZ_BORW01000025.1"/>
</dbReference>
<proteinExistence type="inferred from homology"/>
<comment type="subcellular location">
    <subcellularLocation>
        <location evidence="1">Cell membrane</location>
        <topology evidence="1">Multi-pass membrane protein</topology>
    </subcellularLocation>
</comment>
<feature type="domain" description="MacB-like periplasmic core" evidence="9">
    <location>
        <begin position="21"/>
        <end position="241"/>
    </location>
</feature>
<evidence type="ECO:0000256" key="3">
    <source>
        <dbReference type="ARBA" id="ARBA00022692"/>
    </source>
</evidence>
<evidence type="ECO:0000259" key="9">
    <source>
        <dbReference type="Pfam" id="PF12704"/>
    </source>
</evidence>
<feature type="transmembrane region" description="Helical" evidence="7">
    <location>
        <begin position="280"/>
        <end position="305"/>
    </location>
</feature>
<keyword evidence="3 7" id="KW-0812">Transmembrane</keyword>
<evidence type="ECO:0000256" key="5">
    <source>
        <dbReference type="ARBA" id="ARBA00023136"/>
    </source>
</evidence>
<dbReference type="InterPro" id="IPR025857">
    <property type="entry name" value="MacB_PCD"/>
</dbReference>
<reference evidence="10 11" key="1">
    <citation type="submission" date="2021-03" db="EMBL/GenBank/DDBJ databases">
        <title>Antimicrobial resistance genes in bacteria isolated from Japanese honey, and their potential for conferring macrolide and lincosamide resistance in the American foulbrood pathogen Paenibacillus larvae.</title>
        <authorList>
            <person name="Okamoto M."/>
            <person name="Kumagai M."/>
            <person name="Kanamori H."/>
            <person name="Takamatsu D."/>
        </authorList>
    </citation>
    <scope>NUCLEOTIDE SEQUENCE [LARGE SCALE GENOMIC DNA]</scope>
    <source>
        <strain evidence="10 11">J21TS3</strain>
    </source>
</reference>